<comment type="function">
    <text evidence="6">Part of the outer membrane protein assembly complex, which is involved in assembly and insertion of beta-barrel proteins into the outer membrane.</text>
</comment>
<dbReference type="InterPro" id="IPR017689">
    <property type="entry name" value="BamD"/>
</dbReference>
<evidence type="ECO:0000256" key="1">
    <source>
        <dbReference type="ARBA" id="ARBA00022729"/>
    </source>
</evidence>
<dbReference type="Gene3D" id="1.25.40.10">
    <property type="entry name" value="Tetratricopeptide repeat domain"/>
    <property type="match status" value="1"/>
</dbReference>
<dbReference type="GO" id="GO:1990063">
    <property type="term" value="C:Bam protein complex"/>
    <property type="evidence" value="ECO:0007669"/>
    <property type="project" value="TreeGrafter"/>
</dbReference>
<dbReference type="Proteomes" id="UP000243745">
    <property type="component" value="Unassembled WGS sequence"/>
</dbReference>
<evidence type="ECO:0000256" key="4">
    <source>
        <dbReference type="ARBA" id="ARBA00023237"/>
    </source>
</evidence>
<dbReference type="PROSITE" id="PS51257">
    <property type="entry name" value="PROKAR_LIPOPROTEIN"/>
    <property type="match status" value="1"/>
</dbReference>
<proteinExistence type="inferred from homology"/>
<reference evidence="8 9" key="1">
    <citation type="submission" date="2016-10" db="EMBL/GenBank/DDBJ databases">
        <authorList>
            <person name="Varghese N."/>
            <person name="Submissions S."/>
        </authorList>
    </citation>
    <scope>NUCLEOTIDE SEQUENCE [LARGE SCALE GENOMIC DNA]</scope>
    <source>
        <strain evidence="8 9">DSM 1361</strain>
    </source>
</reference>
<dbReference type="HAMAP" id="MF_00922">
    <property type="entry name" value="OM_assembly_BamD"/>
    <property type="match status" value="1"/>
</dbReference>
<dbReference type="GO" id="GO:0043165">
    <property type="term" value="P:Gram-negative-bacterium-type cell outer membrane assembly"/>
    <property type="evidence" value="ECO:0007669"/>
    <property type="project" value="UniProtKB-UniRule"/>
</dbReference>
<comment type="subunit">
    <text evidence="6">Part of the Bam complex.</text>
</comment>
<name>A0A662ZKL5_9GAMM</name>
<dbReference type="GO" id="GO:0051205">
    <property type="term" value="P:protein insertion into membrane"/>
    <property type="evidence" value="ECO:0007669"/>
    <property type="project" value="UniProtKB-UniRule"/>
</dbReference>
<evidence type="ECO:0000259" key="7">
    <source>
        <dbReference type="Pfam" id="PF13525"/>
    </source>
</evidence>
<keyword evidence="3 6" id="KW-0564">Palmitate</keyword>
<keyword evidence="9" id="KW-1185">Reference proteome</keyword>
<dbReference type="InterPro" id="IPR039565">
    <property type="entry name" value="BamD-like"/>
</dbReference>
<organism evidence="8 9">
    <name type="scientific">Ruminobacter amylophilus</name>
    <dbReference type="NCBI Taxonomy" id="867"/>
    <lineage>
        <taxon>Bacteria</taxon>
        <taxon>Pseudomonadati</taxon>
        <taxon>Pseudomonadota</taxon>
        <taxon>Gammaproteobacteria</taxon>
        <taxon>Aeromonadales</taxon>
        <taxon>Succinivibrionaceae</taxon>
        <taxon>Ruminobacter</taxon>
    </lineage>
</organism>
<protein>
    <recommendedName>
        <fullName evidence="6">Outer membrane protein assembly factor BamD</fullName>
    </recommendedName>
</protein>
<dbReference type="SUPFAM" id="SSF48452">
    <property type="entry name" value="TPR-like"/>
    <property type="match status" value="1"/>
</dbReference>
<keyword evidence="1 6" id="KW-0732">Signal</keyword>
<evidence type="ECO:0000256" key="2">
    <source>
        <dbReference type="ARBA" id="ARBA00023136"/>
    </source>
</evidence>
<dbReference type="RefSeq" id="WP_093143231.1">
    <property type="nucleotide sequence ID" value="NZ_FOXF01000047.1"/>
</dbReference>
<dbReference type="PANTHER" id="PTHR37423">
    <property type="entry name" value="SOLUBLE LYTIC MUREIN TRANSGLYCOSYLASE-RELATED"/>
    <property type="match status" value="1"/>
</dbReference>
<keyword evidence="2 6" id="KW-0472">Membrane</keyword>
<dbReference type="AlphaFoldDB" id="A0A662ZKL5"/>
<dbReference type="CDD" id="cd15830">
    <property type="entry name" value="BamD"/>
    <property type="match status" value="1"/>
</dbReference>
<accession>A0A662ZKL5</accession>
<evidence type="ECO:0000313" key="8">
    <source>
        <dbReference type="EMBL" id="SFP63944.1"/>
    </source>
</evidence>
<evidence type="ECO:0000313" key="9">
    <source>
        <dbReference type="Proteomes" id="UP000243745"/>
    </source>
</evidence>
<evidence type="ECO:0000256" key="5">
    <source>
        <dbReference type="ARBA" id="ARBA00023288"/>
    </source>
</evidence>
<comment type="subcellular location">
    <subcellularLocation>
        <location evidence="6">Cell outer membrane</location>
        <topology evidence="6">Lipid-anchor</topology>
    </subcellularLocation>
</comment>
<gene>
    <name evidence="6" type="primary">bamD</name>
    <name evidence="8" type="ORF">SAMN02910344_01937</name>
</gene>
<dbReference type="OrthoDB" id="9779191at2"/>
<dbReference type="EMBL" id="FOXF01000047">
    <property type="protein sequence ID" value="SFP63944.1"/>
    <property type="molecule type" value="Genomic_DNA"/>
</dbReference>
<dbReference type="NCBIfam" id="TIGR03302">
    <property type="entry name" value="OM_YfiO"/>
    <property type="match status" value="1"/>
</dbReference>
<feature type="domain" description="Outer membrane lipoprotein BamD-like" evidence="7">
    <location>
        <begin position="30"/>
        <end position="237"/>
    </location>
</feature>
<dbReference type="PANTHER" id="PTHR37423:SF1">
    <property type="entry name" value="OUTER MEMBRANE PROTEIN ASSEMBLY FACTOR BAMD"/>
    <property type="match status" value="1"/>
</dbReference>
<sequence length="246" mass="28707">MLSTASKLVITFLGIIMMTGCSSKNRDIVPDKQPYELYIDAYKAMANENYNTARLNLEAIDNRYPFGPYAHQVQLNLIYTYYKDRENELAIAEIDKFIRLNPSDEHIDYVLYMRGLTNQQKATDRLLDLIRVDNSNRDVSFFEAAFKDFSRLYTSYPNSLYAADAYARMVYIRSVLAKHELAIAKYYYKKQAYISSARHCQKLILTYQGTDETKDAMQYLIKSYQHLNLTEAAAHTQRMYDLNFAN</sequence>
<keyword evidence="4 6" id="KW-0998">Cell outer membrane</keyword>
<dbReference type="Pfam" id="PF13525">
    <property type="entry name" value="YfiO"/>
    <property type="match status" value="1"/>
</dbReference>
<keyword evidence="5 6" id="KW-0449">Lipoprotein</keyword>
<dbReference type="InterPro" id="IPR011990">
    <property type="entry name" value="TPR-like_helical_dom_sf"/>
</dbReference>
<evidence type="ECO:0000256" key="6">
    <source>
        <dbReference type="HAMAP-Rule" id="MF_00922"/>
    </source>
</evidence>
<comment type="similarity">
    <text evidence="6">Belongs to the BamD family.</text>
</comment>
<evidence type="ECO:0000256" key="3">
    <source>
        <dbReference type="ARBA" id="ARBA00023139"/>
    </source>
</evidence>